<evidence type="ECO:0000313" key="1">
    <source>
        <dbReference type="EMBL" id="SIN82268.1"/>
    </source>
</evidence>
<dbReference type="EMBL" id="FSRL01000001">
    <property type="protein sequence ID" value="SIN82268.1"/>
    <property type="molecule type" value="Genomic_DNA"/>
</dbReference>
<dbReference type="OrthoDB" id="543755at2"/>
<gene>
    <name evidence="1" type="ORF">SAMN05444002_0767</name>
</gene>
<dbReference type="CDD" id="cd16439">
    <property type="entry name" value="beta_Kdo_transferase_KpsC_2"/>
    <property type="match status" value="1"/>
</dbReference>
<dbReference type="GO" id="GO:0015774">
    <property type="term" value="P:polysaccharide transport"/>
    <property type="evidence" value="ECO:0007669"/>
    <property type="project" value="InterPro"/>
</dbReference>
<name>A0A1N6EGU0_9RHOB</name>
<sequence length="685" mass="74637">MAPAPDLLKAAGAPAPRRLFVFSGGFVFQKRVRRILDLAGWDVRLGVPRAEDRIGVWGRSPYAARGEAMAERTGAALVRVEDAFLRSIHPGRAGGEPPVGLLIDQHGVHFDSGRPSDLEILLATHPLDDAALLARARTAMERLKREHLSKYNAFDPQAEVPEPGYVLVIDQTRGDASIAHGNASAATFREMLAFAQIEHPGARILIKSHPETTSGARPGHFGPDDEDERTRLFTEAVSPWALLEGAIAVYTVSSGMGFEAIFAGHKPRVFGQPFYGGWGLTADEAPCPRRERKLTRAQLFAAAMILYPSWYDPWRDRLCSLEEAIDGLSARSRAWREDRAGAVAYGMRLWKRKPLQRFFGSEKPLIFNDDSSAATQKAKSLGVPLLAWASKVDGALEAATARAHVPLVRVEDGFLRSRGLGAELVPPLSLVRDDLGIYYDPTMPSRLERLIARAAAQGDHPRASALMTRLKANGVSKYNLGSAELPDLPAGRRILVPGQVEDDASIRFGTGEISTNASLLRATRKANPDAVILYKPHPDVEAGLRVGQVDNAEQWADLTLSGTDPAALIARVDAVWTMTSGLGFEALLRGVPVTTLGAPFYAGWGLTTDMGNPPERREARPTLEALVQAVLIDYPRYFDPVTGTPCPVEVVLERLETGNLPHPGLGNRLLSKVQGWLVSQAHLWR</sequence>
<dbReference type="Proteomes" id="UP000184932">
    <property type="component" value="Unassembled WGS sequence"/>
</dbReference>
<accession>A0A1N6EGU0</accession>
<dbReference type="RefSeq" id="WP_074254911.1">
    <property type="nucleotide sequence ID" value="NZ_FSRL01000001.1"/>
</dbReference>
<reference evidence="2" key="1">
    <citation type="submission" date="2016-11" db="EMBL/GenBank/DDBJ databases">
        <authorList>
            <person name="Varghese N."/>
            <person name="Submissions S."/>
        </authorList>
    </citation>
    <scope>NUCLEOTIDE SEQUENCE [LARGE SCALE GENOMIC DNA]</scope>
    <source>
        <strain evidence="2">DSM 29440</strain>
    </source>
</reference>
<dbReference type="Pfam" id="PF05159">
    <property type="entry name" value="Capsule_synth"/>
    <property type="match status" value="4"/>
</dbReference>
<dbReference type="AlphaFoldDB" id="A0A1N6EGU0"/>
<organism evidence="1 2">
    <name type="scientific">Vannielia litorea</name>
    <dbReference type="NCBI Taxonomy" id="1217970"/>
    <lineage>
        <taxon>Bacteria</taxon>
        <taxon>Pseudomonadati</taxon>
        <taxon>Pseudomonadota</taxon>
        <taxon>Alphaproteobacteria</taxon>
        <taxon>Rhodobacterales</taxon>
        <taxon>Paracoccaceae</taxon>
        <taxon>Vannielia</taxon>
    </lineage>
</organism>
<dbReference type="GO" id="GO:0000271">
    <property type="term" value="P:polysaccharide biosynthetic process"/>
    <property type="evidence" value="ECO:0007669"/>
    <property type="project" value="InterPro"/>
</dbReference>
<protein>
    <submittedName>
        <fullName evidence="1">Capsular polysaccharide export protein</fullName>
    </submittedName>
</protein>
<evidence type="ECO:0000313" key="2">
    <source>
        <dbReference type="Proteomes" id="UP000184932"/>
    </source>
</evidence>
<keyword evidence="2" id="KW-1185">Reference proteome</keyword>
<dbReference type="STRING" id="1217970.SAMN05444002_0767"/>
<dbReference type="InterPro" id="IPR007833">
    <property type="entry name" value="Capsule_polysaccharide_synth"/>
</dbReference>
<dbReference type="CDD" id="cd16440">
    <property type="entry name" value="beta_Kdo_transferase_KpsC_1"/>
    <property type="match status" value="1"/>
</dbReference>
<proteinExistence type="predicted"/>